<evidence type="ECO:0000313" key="5">
    <source>
        <dbReference type="EMBL" id="RJO79303.1"/>
    </source>
</evidence>
<dbReference type="InterPro" id="IPR018077">
    <property type="entry name" value="Glyco_hydro_fam25_subgr"/>
</dbReference>
<dbReference type="InterPro" id="IPR017853">
    <property type="entry name" value="GH"/>
</dbReference>
<dbReference type="GO" id="GO:0016998">
    <property type="term" value="P:cell wall macromolecule catabolic process"/>
    <property type="evidence" value="ECO:0007669"/>
    <property type="project" value="InterPro"/>
</dbReference>
<dbReference type="EMBL" id="QZFU01000010">
    <property type="protein sequence ID" value="RJO79303.1"/>
    <property type="molecule type" value="Genomic_DNA"/>
</dbReference>
<evidence type="ECO:0000256" key="3">
    <source>
        <dbReference type="ARBA" id="ARBA00023295"/>
    </source>
</evidence>
<dbReference type="PROSITE" id="PS51904">
    <property type="entry name" value="GLYCOSYL_HYDROL_F25_2"/>
    <property type="match status" value="1"/>
</dbReference>
<dbReference type="CDD" id="cd12797">
    <property type="entry name" value="M23_peptidase"/>
    <property type="match status" value="1"/>
</dbReference>
<dbReference type="RefSeq" id="WP_120037700.1">
    <property type="nucleotide sequence ID" value="NZ_QZFU01000010.1"/>
</dbReference>
<protein>
    <recommendedName>
        <fullName evidence="4">M23ase beta-sheet core domain-containing protein</fullName>
    </recommendedName>
</protein>
<dbReference type="SMART" id="SM00641">
    <property type="entry name" value="Glyco_25"/>
    <property type="match status" value="1"/>
</dbReference>
<dbReference type="PANTHER" id="PTHR21666:SF270">
    <property type="entry name" value="MUREIN HYDROLASE ACTIVATOR ENVC"/>
    <property type="match status" value="1"/>
</dbReference>
<feature type="domain" description="M23ase beta-sheet core" evidence="4">
    <location>
        <begin position="25"/>
        <end position="129"/>
    </location>
</feature>
<dbReference type="OrthoDB" id="3345404at2"/>
<reference evidence="5 6" key="1">
    <citation type="submission" date="2018-09" db="EMBL/GenBank/DDBJ databases">
        <title>YIM PH21274 draft genome.</title>
        <authorList>
            <person name="Miao C."/>
        </authorList>
    </citation>
    <scope>NUCLEOTIDE SEQUENCE [LARGE SCALE GENOMIC DNA]</scope>
    <source>
        <strain evidence="5 6">YIM PH 21724</strain>
    </source>
</reference>
<dbReference type="GO" id="GO:0003796">
    <property type="term" value="F:lysozyme activity"/>
    <property type="evidence" value="ECO:0007669"/>
    <property type="project" value="InterPro"/>
</dbReference>
<dbReference type="Gene3D" id="2.70.70.10">
    <property type="entry name" value="Glucose Permease (Domain IIA)"/>
    <property type="match status" value="1"/>
</dbReference>
<evidence type="ECO:0000259" key="4">
    <source>
        <dbReference type="Pfam" id="PF01551"/>
    </source>
</evidence>
<dbReference type="SUPFAM" id="SSF51261">
    <property type="entry name" value="Duplicated hybrid motif"/>
    <property type="match status" value="1"/>
</dbReference>
<proteinExistence type="inferred from homology"/>
<evidence type="ECO:0000256" key="2">
    <source>
        <dbReference type="ARBA" id="ARBA00022801"/>
    </source>
</evidence>
<dbReference type="InterPro" id="IPR050570">
    <property type="entry name" value="Cell_wall_metabolism_enzyme"/>
</dbReference>
<dbReference type="GO" id="GO:0009253">
    <property type="term" value="P:peptidoglycan catabolic process"/>
    <property type="evidence" value="ECO:0007669"/>
    <property type="project" value="InterPro"/>
</dbReference>
<dbReference type="CDD" id="cd00599">
    <property type="entry name" value="GH25_muramidase"/>
    <property type="match status" value="1"/>
</dbReference>
<dbReference type="Gene3D" id="3.20.20.80">
    <property type="entry name" value="Glycosidases"/>
    <property type="match status" value="1"/>
</dbReference>
<evidence type="ECO:0000313" key="6">
    <source>
        <dbReference type="Proteomes" id="UP000266677"/>
    </source>
</evidence>
<dbReference type="Proteomes" id="UP000266677">
    <property type="component" value="Unassembled WGS sequence"/>
</dbReference>
<sequence length="435" mass="46184">MTRYMPLAEGTYTLASGFGPRWGTLHYGLDFAAADGTPIYAAQAGTVAYIGAAQGFGQWIVLDHPESAGGGATVYGHMWDAYATGLSVGDWVDAGQVIAYVGSAGESTGLHCHFEVHPSVWRAGSQIDPAPWLEGATEPGTRPLAQKGDPMTHYGIDISGWQAGIDLARVAREGFAFVLAKASQGTDYVSPEYTTQRDQAADAGLLFGAYHYVSQEDAAAQVDNYERVEPNRAYPVMLDHEEGSGDISTLRAVCAEFRARGYVVNLVYLPQWYWRDHIGSPDLAGLPPLMASSYVLGGGLPASVLYPGDDDSRWTGYGGNTVAILQFSDRGQVAGMTLDVNAFRGSRNDLAELFGRQQEGEEMAASEDILAAVRDIRAQLTGSPNVGEYPGWAQLGSKDGAPMTLVDSIGDIRTRLAALETAMAAAASHGEGASA</sequence>
<keyword evidence="2" id="KW-0378">Hydrolase</keyword>
<dbReference type="InterPro" id="IPR011055">
    <property type="entry name" value="Dup_hybrid_motif"/>
</dbReference>
<keyword evidence="3" id="KW-0326">Glycosidase</keyword>
<comment type="similarity">
    <text evidence="1">Belongs to the glycosyl hydrolase 25 family.</text>
</comment>
<dbReference type="InterPro" id="IPR002053">
    <property type="entry name" value="Glyco_hydro_25"/>
</dbReference>
<dbReference type="InterPro" id="IPR016047">
    <property type="entry name" value="M23ase_b-sheet_dom"/>
</dbReference>
<dbReference type="PANTHER" id="PTHR21666">
    <property type="entry name" value="PEPTIDASE-RELATED"/>
    <property type="match status" value="1"/>
</dbReference>
<evidence type="ECO:0000256" key="1">
    <source>
        <dbReference type="ARBA" id="ARBA00010646"/>
    </source>
</evidence>
<comment type="caution">
    <text evidence="5">The sequence shown here is derived from an EMBL/GenBank/DDBJ whole genome shotgun (WGS) entry which is preliminary data.</text>
</comment>
<dbReference type="SUPFAM" id="SSF51445">
    <property type="entry name" value="(Trans)glycosidases"/>
    <property type="match status" value="1"/>
</dbReference>
<accession>A0A3A4K389</accession>
<gene>
    <name evidence="5" type="ORF">D5S18_02940</name>
</gene>
<name>A0A3A4K389_9NOCA</name>
<organism evidence="5 6">
    <name type="scientific">Nocardia panacis</name>
    <dbReference type="NCBI Taxonomy" id="2340916"/>
    <lineage>
        <taxon>Bacteria</taxon>
        <taxon>Bacillati</taxon>
        <taxon>Actinomycetota</taxon>
        <taxon>Actinomycetes</taxon>
        <taxon>Mycobacteriales</taxon>
        <taxon>Nocardiaceae</taxon>
        <taxon>Nocardia</taxon>
    </lineage>
</organism>
<dbReference type="Pfam" id="PF01183">
    <property type="entry name" value="Glyco_hydro_25"/>
    <property type="match status" value="1"/>
</dbReference>
<dbReference type="Pfam" id="PF01551">
    <property type="entry name" value="Peptidase_M23"/>
    <property type="match status" value="1"/>
</dbReference>
<dbReference type="AlphaFoldDB" id="A0A3A4K389"/>
<dbReference type="GO" id="GO:0004222">
    <property type="term" value="F:metalloendopeptidase activity"/>
    <property type="evidence" value="ECO:0007669"/>
    <property type="project" value="TreeGrafter"/>
</dbReference>
<keyword evidence="6" id="KW-1185">Reference proteome</keyword>